<evidence type="ECO:0000313" key="3">
    <source>
        <dbReference type="Proteomes" id="UP001303902"/>
    </source>
</evidence>
<keyword evidence="3" id="KW-1185">Reference proteome</keyword>
<protein>
    <submittedName>
        <fullName evidence="2">Uncharacterized protein</fullName>
    </submittedName>
</protein>
<keyword evidence="1" id="KW-0472">Membrane</keyword>
<evidence type="ECO:0000313" key="2">
    <source>
        <dbReference type="EMBL" id="WOV88501.1"/>
    </source>
</evidence>
<sequence>MTFGDSLESLFSSFMKFITAILVVCSARWRLQREQRELKTPQERAFRDEEAEAVPAESVHLERKTTGYLEDYTKRTILKNQLY</sequence>
<reference evidence="2 3" key="1">
    <citation type="submission" date="2023-06" db="EMBL/GenBank/DDBJ databases">
        <title>Sporosarcina sp. nov., isolated from Korean tranditional fermented seafood 'Jeotgal'.</title>
        <authorList>
            <person name="Yang A.I."/>
            <person name="Shin N.-R."/>
        </authorList>
    </citation>
    <scope>NUCLEOTIDE SEQUENCE [LARGE SCALE GENOMIC DNA]</scope>
    <source>
        <strain evidence="2 3">T2O-4</strain>
    </source>
</reference>
<keyword evidence="1" id="KW-1133">Transmembrane helix</keyword>
<organism evidence="2 3">
    <name type="scientific">Sporosarcina oncorhynchi</name>
    <dbReference type="NCBI Taxonomy" id="3056444"/>
    <lineage>
        <taxon>Bacteria</taxon>
        <taxon>Bacillati</taxon>
        <taxon>Bacillota</taxon>
        <taxon>Bacilli</taxon>
        <taxon>Bacillales</taxon>
        <taxon>Caryophanaceae</taxon>
        <taxon>Sporosarcina</taxon>
    </lineage>
</organism>
<dbReference type="EMBL" id="CP129118">
    <property type="protein sequence ID" value="WOV88501.1"/>
    <property type="molecule type" value="Genomic_DNA"/>
</dbReference>
<evidence type="ECO:0000256" key="1">
    <source>
        <dbReference type="SAM" id="Phobius"/>
    </source>
</evidence>
<feature type="transmembrane region" description="Helical" evidence="1">
    <location>
        <begin position="12"/>
        <end position="31"/>
    </location>
</feature>
<name>A0ABZ0L7H1_9BACL</name>
<accession>A0ABZ0L7H1</accession>
<dbReference type="RefSeq" id="WP_317969631.1">
    <property type="nucleotide sequence ID" value="NZ_CP129118.1"/>
</dbReference>
<gene>
    <name evidence="2" type="ORF">QWT69_05125</name>
</gene>
<dbReference type="Proteomes" id="UP001303902">
    <property type="component" value="Chromosome"/>
</dbReference>
<proteinExistence type="predicted"/>
<keyword evidence="1" id="KW-0812">Transmembrane</keyword>